<dbReference type="OrthoDB" id="7324255at2"/>
<dbReference type="CDD" id="cd20746">
    <property type="entry name" value="FIX_Ntox15_NUC_DUF4112_RhsA-like"/>
    <property type="match status" value="1"/>
</dbReference>
<organism evidence="1 2">
    <name type="scientific">Pseudoduganella lurida</name>
    <dbReference type="NCBI Taxonomy" id="1036180"/>
    <lineage>
        <taxon>Bacteria</taxon>
        <taxon>Pseudomonadati</taxon>
        <taxon>Pseudomonadota</taxon>
        <taxon>Betaproteobacteria</taxon>
        <taxon>Burkholderiales</taxon>
        <taxon>Oxalobacteraceae</taxon>
        <taxon>Telluria group</taxon>
        <taxon>Pseudoduganella</taxon>
    </lineage>
</organism>
<proteinExistence type="predicted"/>
<accession>A0A562RJH4</accession>
<evidence type="ECO:0000313" key="2">
    <source>
        <dbReference type="Proteomes" id="UP000318431"/>
    </source>
</evidence>
<evidence type="ECO:0000313" key="1">
    <source>
        <dbReference type="EMBL" id="TWI69232.1"/>
    </source>
</evidence>
<name>A0A562RJH4_9BURK</name>
<dbReference type="RefSeq" id="WP_145646999.1">
    <property type="nucleotide sequence ID" value="NZ_VLLB01000001.1"/>
</dbReference>
<sequence>MTDPFENALAWFRAAPSRWYNSAKKDVSAAAEWIWEVLQGDFNDNQSTAQVATGTVISMIPFVDQICDVRDVVANCRKIHGEPKETWHWVALVLTLIGLSPTLGSLFKGCGKVVFASLRKATHTASNVPQIAKALDAGIIQLNRFLARPEVVKTLRALKIDNPYKYLANKFRALAAQINVAKLLQAFDEARKAAASLLGLVKRWGGAALAERAGRLLQIIDGVRRQADAQLAKAIKPVQDYLNKLARRLDIEAAAAHQARLNVRNPHAFIRTSADAEKAAFDHALPPYADKRPTLANDPLIDPPDEKAGWTSTEPSAARGRHPLDNAFNTFSTIDPITIPPGTTLYRVLDPLSSDNSICWMTKQEFDLLKSKDDWRRRFAVWTHWNSNGEYVTYVVPPGPGLNVWEGVTASQRLKGTDYVLEGGARQIVIDPAHLDRKHMGPRRPTNWGYDDLDRHTSMIGVPTLTNNWYEKK</sequence>
<dbReference type="Proteomes" id="UP000318431">
    <property type="component" value="Unassembled WGS sequence"/>
</dbReference>
<dbReference type="AlphaFoldDB" id="A0A562RJH4"/>
<reference evidence="1 2" key="1">
    <citation type="journal article" date="2015" name="Stand. Genomic Sci.">
        <title>Genomic Encyclopedia of Bacterial and Archaeal Type Strains, Phase III: the genomes of soil and plant-associated and newly described type strains.</title>
        <authorList>
            <person name="Whitman W.B."/>
            <person name="Woyke T."/>
            <person name="Klenk H.P."/>
            <person name="Zhou Y."/>
            <person name="Lilburn T.G."/>
            <person name="Beck B.J."/>
            <person name="De Vos P."/>
            <person name="Vandamme P."/>
            <person name="Eisen J.A."/>
            <person name="Garrity G."/>
            <person name="Hugenholtz P."/>
            <person name="Kyrpides N.C."/>
        </authorList>
    </citation>
    <scope>NUCLEOTIDE SEQUENCE [LARGE SCALE GENOMIC DNA]</scope>
    <source>
        <strain evidence="1 2">CGMCC 1.10822</strain>
    </source>
</reference>
<keyword evidence="2" id="KW-1185">Reference proteome</keyword>
<dbReference type="InterPro" id="IPR049802">
    <property type="entry name" value="RhsC-like_FIX"/>
</dbReference>
<gene>
    <name evidence="1" type="ORF">IP91_00298</name>
</gene>
<comment type="caution">
    <text evidence="1">The sequence shown here is derived from an EMBL/GenBank/DDBJ whole genome shotgun (WGS) entry which is preliminary data.</text>
</comment>
<dbReference type="EMBL" id="VLLB01000001">
    <property type="protein sequence ID" value="TWI69232.1"/>
    <property type="molecule type" value="Genomic_DNA"/>
</dbReference>
<protein>
    <submittedName>
        <fullName evidence="1">Uncharacterized protein</fullName>
    </submittedName>
</protein>